<keyword evidence="4" id="KW-1185">Reference proteome</keyword>
<gene>
    <name evidence="3" type="ORF">HDG40_006482</name>
</gene>
<dbReference type="Proteomes" id="UP000592780">
    <property type="component" value="Unassembled WGS sequence"/>
</dbReference>
<dbReference type="GO" id="GO:0003677">
    <property type="term" value="F:DNA binding"/>
    <property type="evidence" value="ECO:0007669"/>
    <property type="project" value="UniProtKB-KW"/>
</dbReference>
<evidence type="ECO:0000256" key="1">
    <source>
        <dbReference type="ARBA" id="ARBA00023125"/>
    </source>
</evidence>
<evidence type="ECO:0000313" key="3">
    <source>
        <dbReference type="EMBL" id="MBB5428295.1"/>
    </source>
</evidence>
<dbReference type="InterPro" id="IPR016194">
    <property type="entry name" value="SPOC-like_C_dom_sf"/>
</dbReference>
<comment type="caution">
    <text evidence="3">The sequence shown here is derived from an EMBL/GenBank/DDBJ whole genome shotgun (WGS) entry which is preliminary data.</text>
</comment>
<name>A0A7W8QEM9_PARAM</name>
<evidence type="ECO:0000259" key="2">
    <source>
        <dbReference type="Pfam" id="PF02735"/>
    </source>
</evidence>
<dbReference type="EMBL" id="JACHDD010000012">
    <property type="protein sequence ID" value="MBB5428295.1"/>
    <property type="molecule type" value="Genomic_DNA"/>
</dbReference>
<dbReference type="SUPFAM" id="SSF100939">
    <property type="entry name" value="SPOC domain-like"/>
    <property type="match status" value="1"/>
</dbReference>
<keyword evidence="1" id="KW-0238">DNA-binding</keyword>
<dbReference type="Pfam" id="PF02735">
    <property type="entry name" value="Ku"/>
    <property type="match status" value="1"/>
</dbReference>
<proteinExistence type="predicted"/>
<evidence type="ECO:0000313" key="4">
    <source>
        <dbReference type="Proteomes" id="UP000592780"/>
    </source>
</evidence>
<dbReference type="GO" id="GO:0006303">
    <property type="term" value="P:double-strand break repair via nonhomologous end joining"/>
    <property type="evidence" value="ECO:0007669"/>
    <property type="project" value="InterPro"/>
</dbReference>
<reference evidence="3 4" key="1">
    <citation type="submission" date="2020-08" db="EMBL/GenBank/DDBJ databases">
        <title>Genomic Encyclopedia of Type Strains, Phase IV (KMG-V): Genome sequencing to study the core and pangenomes of soil and plant-associated prokaryotes.</title>
        <authorList>
            <person name="Whitman W."/>
        </authorList>
    </citation>
    <scope>NUCLEOTIDE SEQUENCE [LARGE SCALE GENOMIC DNA]</scope>
    <source>
        <strain evidence="3 4">JPY158</strain>
    </source>
</reference>
<feature type="domain" description="Ku" evidence="2">
    <location>
        <begin position="1"/>
        <end position="48"/>
    </location>
</feature>
<protein>
    <submittedName>
        <fullName evidence="3">Non-homologous end joining protein Ku</fullName>
    </submittedName>
</protein>
<dbReference type="InterPro" id="IPR006164">
    <property type="entry name" value="DNA_bd_Ku70/Ku80"/>
</dbReference>
<accession>A0A7W8QEM9</accession>
<organism evidence="3 4">
    <name type="scientific">Paraburkholderia atlantica</name>
    <dbReference type="NCBI Taxonomy" id="2654982"/>
    <lineage>
        <taxon>Bacteria</taxon>
        <taxon>Pseudomonadati</taxon>
        <taxon>Pseudomonadota</taxon>
        <taxon>Betaproteobacteria</taxon>
        <taxon>Burkholderiales</taxon>
        <taxon>Burkholderiaceae</taxon>
        <taxon>Paraburkholderia</taxon>
    </lineage>
</organism>
<dbReference type="AlphaFoldDB" id="A0A7W8QEM9"/>
<sequence>MRESGRCALAKLSYKGKTRIVQIRPAEDGMVSQQLLFADEVRSLSDLHIEHVTTSRNARRR</sequence>